<feature type="non-terminal residue" evidence="1">
    <location>
        <position position="1"/>
    </location>
</feature>
<comment type="caution">
    <text evidence="1">The sequence shown here is derived from an EMBL/GenBank/DDBJ whole genome shotgun (WGS) entry which is preliminary data.</text>
</comment>
<dbReference type="Proteomes" id="UP000485058">
    <property type="component" value="Unassembled WGS sequence"/>
</dbReference>
<dbReference type="AlphaFoldDB" id="A0A6A0AIL0"/>
<proteinExistence type="predicted"/>
<evidence type="ECO:0000313" key="1">
    <source>
        <dbReference type="EMBL" id="GFH32740.1"/>
    </source>
</evidence>
<gene>
    <name evidence="1" type="ORF">HaLaN_32009</name>
</gene>
<protein>
    <submittedName>
        <fullName evidence="1">Uncharacterized protein</fullName>
    </submittedName>
</protein>
<reference evidence="1 2" key="1">
    <citation type="submission" date="2020-02" db="EMBL/GenBank/DDBJ databases">
        <title>Draft genome sequence of Haematococcus lacustris strain NIES-144.</title>
        <authorList>
            <person name="Morimoto D."/>
            <person name="Nakagawa S."/>
            <person name="Yoshida T."/>
            <person name="Sawayama S."/>
        </authorList>
    </citation>
    <scope>NUCLEOTIDE SEQUENCE [LARGE SCALE GENOMIC DNA]</scope>
    <source>
        <strain evidence="1 2">NIES-144</strain>
    </source>
</reference>
<evidence type="ECO:0000313" key="2">
    <source>
        <dbReference type="Proteomes" id="UP000485058"/>
    </source>
</evidence>
<keyword evidence="2" id="KW-1185">Reference proteome</keyword>
<organism evidence="1 2">
    <name type="scientific">Haematococcus lacustris</name>
    <name type="common">Green alga</name>
    <name type="synonym">Haematococcus pluvialis</name>
    <dbReference type="NCBI Taxonomy" id="44745"/>
    <lineage>
        <taxon>Eukaryota</taxon>
        <taxon>Viridiplantae</taxon>
        <taxon>Chlorophyta</taxon>
        <taxon>core chlorophytes</taxon>
        <taxon>Chlorophyceae</taxon>
        <taxon>CS clade</taxon>
        <taxon>Chlamydomonadales</taxon>
        <taxon>Haematococcaceae</taxon>
        <taxon>Haematococcus</taxon>
    </lineage>
</organism>
<dbReference type="EMBL" id="BLLF01007054">
    <property type="protein sequence ID" value="GFH32740.1"/>
    <property type="molecule type" value="Genomic_DNA"/>
</dbReference>
<accession>A0A6A0AIL0</accession>
<sequence>ELDDGGGALPPASAGLVASYAEEEVANPDGVASDLARLDKWARSIPRPAVAAPLPSVRPSSPSTVHEPLFGSGQEAAAQEALLLGPVTGMWSERAAWLFVQLAKACDLEAVLIPGYWKGAGTVPPGDCLAAHNHCWAGGQKV</sequence>
<name>A0A6A0AIL0_HAELA</name>